<evidence type="ECO:0000313" key="2">
    <source>
        <dbReference type="EMBL" id="KAG0276073.1"/>
    </source>
</evidence>
<dbReference type="Pfam" id="PF23948">
    <property type="entry name" value="ARM_5"/>
    <property type="match status" value="1"/>
</dbReference>
<dbReference type="EMBL" id="JAAAIN010005122">
    <property type="protein sequence ID" value="KAG0276073.1"/>
    <property type="molecule type" value="Genomic_DNA"/>
</dbReference>
<keyword evidence="3" id="KW-1185">Reference proteome</keyword>
<feature type="domain" description="Arm-like repeat" evidence="1">
    <location>
        <begin position="98"/>
        <end position="314"/>
    </location>
</feature>
<dbReference type="AlphaFoldDB" id="A0A9P6QKT6"/>
<comment type="caution">
    <text evidence="2">The sequence shown here is derived from an EMBL/GenBank/DDBJ whole genome shotgun (WGS) entry which is preliminary data.</text>
</comment>
<name>A0A9P6QKT6_9FUNG</name>
<dbReference type="InterPro" id="IPR056251">
    <property type="entry name" value="Arm_rpt_dom"/>
</dbReference>
<sequence length="325" mass="35931">SPQSSAAPTLPTKLKETLFQNSVPTTQHTWPSFFPQNICISSLSIALPAQGAPFETTAQLVFANNLLRTCLSPTSAAANATVSLDPSQLVWADALRQDQELRDRIRWLTARIVEEFAADSLKSSAAVAEVVLLGPYLDKEYHHKLLNCLITEFEAARLLDIDLLQAIVQLVQCAGPDYLLHDDLVRILGILRTRLENTHQQSPEHPYYITLALSRLLDVMVEGKVKDLKRAADHEPLAAILDQLTNNPDPYLKHQAAYAMQGLLHVPNDEKRREFLLRYTGNIAMGLLGVASVCKLDLGEFKNGVDHLYKVAADAHEVTTKIVGG</sequence>
<evidence type="ECO:0000313" key="3">
    <source>
        <dbReference type="Proteomes" id="UP000823405"/>
    </source>
</evidence>
<feature type="non-terminal residue" evidence="2">
    <location>
        <position position="325"/>
    </location>
</feature>
<dbReference type="OrthoDB" id="2435592at2759"/>
<reference evidence="2" key="1">
    <citation type="journal article" date="2020" name="Fungal Divers.">
        <title>Resolving the Mortierellaceae phylogeny through synthesis of multi-gene phylogenetics and phylogenomics.</title>
        <authorList>
            <person name="Vandepol N."/>
            <person name="Liber J."/>
            <person name="Desiro A."/>
            <person name="Na H."/>
            <person name="Kennedy M."/>
            <person name="Barry K."/>
            <person name="Grigoriev I.V."/>
            <person name="Miller A.N."/>
            <person name="O'Donnell K."/>
            <person name="Stajich J.E."/>
            <person name="Bonito G."/>
        </authorList>
    </citation>
    <scope>NUCLEOTIDE SEQUENCE</scope>
    <source>
        <strain evidence="2">NVP60</strain>
    </source>
</reference>
<gene>
    <name evidence="2" type="ORF">BGZ97_010171</name>
</gene>
<accession>A0A9P6QKT6</accession>
<dbReference type="Proteomes" id="UP000823405">
    <property type="component" value="Unassembled WGS sequence"/>
</dbReference>
<protein>
    <recommendedName>
        <fullName evidence="1">Arm-like repeat domain-containing protein</fullName>
    </recommendedName>
</protein>
<organism evidence="2 3">
    <name type="scientific">Linnemannia gamsii</name>
    <dbReference type="NCBI Taxonomy" id="64522"/>
    <lineage>
        <taxon>Eukaryota</taxon>
        <taxon>Fungi</taxon>
        <taxon>Fungi incertae sedis</taxon>
        <taxon>Mucoromycota</taxon>
        <taxon>Mortierellomycotina</taxon>
        <taxon>Mortierellomycetes</taxon>
        <taxon>Mortierellales</taxon>
        <taxon>Mortierellaceae</taxon>
        <taxon>Linnemannia</taxon>
    </lineage>
</organism>
<evidence type="ECO:0000259" key="1">
    <source>
        <dbReference type="Pfam" id="PF23948"/>
    </source>
</evidence>
<proteinExistence type="predicted"/>
<feature type="non-terminal residue" evidence="2">
    <location>
        <position position="1"/>
    </location>
</feature>